<dbReference type="RefSeq" id="WP_139076650.1">
    <property type="nucleotide sequence ID" value="NZ_VDFU01000009.1"/>
</dbReference>
<dbReference type="NCBIfam" id="TIGR01816">
    <property type="entry name" value="sdhA_forward"/>
    <property type="match status" value="1"/>
</dbReference>
<reference evidence="22 23" key="1">
    <citation type="submission" date="2019-06" db="EMBL/GenBank/DDBJ databases">
        <title>YIM 131921 draft genome.</title>
        <authorList>
            <person name="Jiang L."/>
        </authorList>
    </citation>
    <scope>NUCLEOTIDE SEQUENCE [LARGE SCALE GENOMIC DNA]</scope>
    <source>
        <strain evidence="22 23">YIM 131921</strain>
    </source>
</reference>
<dbReference type="GO" id="GO:0006099">
    <property type="term" value="P:tricarboxylic acid cycle"/>
    <property type="evidence" value="ECO:0007669"/>
    <property type="project" value="UniProtKB-UniRule"/>
</dbReference>
<feature type="binding site" evidence="16">
    <location>
        <position position="258"/>
    </location>
    <ligand>
        <name>substrate</name>
    </ligand>
</feature>
<keyword evidence="23" id="KW-1185">Reference proteome</keyword>
<comment type="pathway">
    <text evidence="2 19">Carbohydrate metabolism; tricarboxylic acid cycle; fumarate from succinate (bacterial route): step 1/1.</text>
</comment>
<keyword evidence="10 19" id="KW-0249">Electron transport</keyword>
<dbReference type="InterPro" id="IPR011281">
    <property type="entry name" value="Succ_DH_flav_su_fwd"/>
</dbReference>
<proteinExistence type="inferred from homology"/>
<keyword evidence="7 19" id="KW-0813">Transport</keyword>
<feature type="active site" description="Proton acceptor" evidence="15">
    <location>
        <position position="290"/>
    </location>
</feature>
<keyword evidence="12 19" id="KW-0472">Membrane</keyword>
<feature type="binding site" evidence="17">
    <location>
        <position position="225"/>
    </location>
    <ligand>
        <name>FAD</name>
        <dbReference type="ChEBI" id="CHEBI:57692"/>
    </ligand>
</feature>
<feature type="binding site" evidence="16">
    <location>
        <position position="246"/>
    </location>
    <ligand>
        <name>substrate</name>
    </ligand>
</feature>
<evidence type="ECO:0000313" key="23">
    <source>
        <dbReference type="Proteomes" id="UP000305887"/>
    </source>
</evidence>
<dbReference type="InterPro" id="IPR015939">
    <property type="entry name" value="Fum_Rdtase/Succ_DH_flav-like_C"/>
</dbReference>
<feature type="binding site" evidence="17">
    <location>
        <begin position="407"/>
        <end position="408"/>
    </location>
    <ligand>
        <name>FAD</name>
        <dbReference type="ChEBI" id="CHEBI:57692"/>
    </ligand>
</feature>
<evidence type="ECO:0000256" key="5">
    <source>
        <dbReference type="ARBA" id="ARBA00012792"/>
    </source>
</evidence>
<dbReference type="InterPro" id="IPR003952">
    <property type="entry name" value="FRD_SDH_FAD_BS"/>
</dbReference>
<dbReference type="InterPro" id="IPR030664">
    <property type="entry name" value="SdhA/FrdA/AprA"/>
</dbReference>
<evidence type="ECO:0000256" key="4">
    <source>
        <dbReference type="ARBA" id="ARBA00011294"/>
    </source>
</evidence>
<comment type="cofactor">
    <cofactor evidence="17">
        <name>FAD</name>
        <dbReference type="ChEBI" id="CHEBI:57692"/>
    </cofactor>
    <text evidence="17">Flavinylated by SdhE, about 5% flavinylation occurs in the absence of SdhE.</text>
</comment>
<evidence type="ECO:0000256" key="3">
    <source>
        <dbReference type="ARBA" id="ARBA00008040"/>
    </source>
</evidence>
<feature type="binding site" evidence="17">
    <location>
        <position position="391"/>
    </location>
    <ligand>
        <name>FAD</name>
        <dbReference type="ChEBI" id="CHEBI:57692"/>
    </ligand>
</feature>
<dbReference type="Gene3D" id="3.90.700.10">
    <property type="entry name" value="Succinate dehydrogenase/fumarate reductase flavoprotein, catalytic domain"/>
    <property type="match status" value="1"/>
</dbReference>
<dbReference type="AlphaFoldDB" id="A0A5C4MV76"/>
<dbReference type="GO" id="GO:0009055">
    <property type="term" value="F:electron transfer activity"/>
    <property type="evidence" value="ECO:0007669"/>
    <property type="project" value="UniProtKB-ARBA"/>
</dbReference>
<feature type="binding site" evidence="17">
    <location>
        <begin position="17"/>
        <end position="22"/>
    </location>
    <ligand>
        <name>FAD</name>
        <dbReference type="ChEBI" id="CHEBI:57692"/>
    </ligand>
</feature>
<evidence type="ECO:0000256" key="7">
    <source>
        <dbReference type="ARBA" id="ARBA00022448"/>
    </source>
</evidence>
<dbReference type="UniPathway" id="UPA00223">
    <property type="reaction ID" value="UER01005"/>
</dbReference>
<comment type="caution">
    <text evidence="22">The sequence shown here is derived from an EMBL/GenBank/DDBJ whole genome shotgun (WGS) entry which is preliminary data.</text>
</comment>
<organism evidence="22 23">
    <name type="scientific">Rubellimicrobium rubrum</name>
    <dbReference type="NCBI Taxonomy" id="2585369"/>
    <lineage>
        <taxon>Bacteria</taxon>
        <taxon>Pseudomonadati</taxon>
        <taxon>Pseudomonadota</taxon>
        <taxon>Alphaproteobacteria</taxon>
        <taxon>Rhodobacterales</taxon>
        <taxon>Roseobacteraceae</taxon>
        <taxon>Rubellimicrobium</taxon>
    </lineage>
</organism>
<comment type="similarity">
    <text evidence="3 19">Belongs to the FAD-dependent oxidoreductase 2 family. FRD/SDH subfamily.</text>
</comment>
<dbReference type="GO" id="GO:0009061">
    <property type="term" value="P:anaerobic respiration"/>
    <property type="evidence" value="ECO:0007669"/>
    <property type="project" value="TreeGrafter"/>
</dbReference>
<evidence type="ECO:0000256" key="12">
    <source>
        <dbReference type="ARBA" id="ARBA00023136"/>
    </source>
</evidence>
<evidence type="ECO:0000256" key="15">
    <source>
        <dbReference type="PIRSR" id="PIRSR000171-1"/>
    </source>
</evidence>
<evidence type="ECO:0000256" key="10">
    <source>
        <dbReference type="ARBA" id="ARBA00022982"/>
    </source>
</evidence>
<evidence type="ECO:0000256" key="13">
    <source>
        <dbReference type="ARBA" id="ARBA00049220"/>
    </source>
</evidence>
<evidence type="ECO:0000256" key="2">
    <source>
        <dbReference type="ARBA" id="ARBA00004894"/>
    </source>
</evidence>
<dbReference type="EMBL" id="VDFU01000009">
    <property type="protein sequence ID" value="TNC49874.1"/>
    <property type="molecule type" value="Genomic_DNA"/>
</dbReference>
<dbReference type="Gene3D" id="4.10.80.40">
    <property type="entry name" value="succinate dehydrogenase protein domain"/>
    <property type="match status" value="1"/>
</dbReference>
<keyword evidence="9 17" id="KW-0274">FAD</keyword>
<keyword evidence="8 17" id="KW-0285">Flavoprotein</keyword>
<feature type="binding site" evidence="16">
    <location>
        <position position="402"/>
    </location>
    <ligand>
        <name>substrate</name>
    </ligand>
</feature>
<evidence type="ECO:0000259" key="20">
    <source>
        <dbReference type="Pfam" id="PF00890"/>
    </source>
</evidence>
<dbReference type="SUPFAM" id="SSF51905">
    <property type="entry name" value="FAD/NAD(P)-binding domain"/>
    <property type="match status" value="1"/>
</dbReference>
<protein>
    <recommendedName>
        <fullName evidence="6 14">Succinate dehydrogenase flavoprotein subunit</fullName>
        <ecNumber evidence="5 19">1.3.5.1</ecNumber>
    </recommendedName>
</protein>
<evidence type="ECO:0000259" key="21">
    <source>
        <dbReference type="Pfam" id="PF02910"/>
    </source>
</evidence>
<evidence type="ECO:0000256" key="1">
    <source>
        <dbReference type="ARBA" id="ARBA00004515"/>
    </source>
</evidence>
<feature type="binding site" evidence="17">
    <location>
        <begin position="40"/>
        <end position="55"/>
    </location>
    <ligand>
        <name>FAD</name>
        <dbReference type="ChEBI" id="CHEBI:57692"/>
    </ligand>
</feature>
<dbReference type="OrthoDB" id="9806724at2"/>
<dbReference type="InterPro" id="IPR036188">
    <property type="entry name" value="FAD/NAD-bd_sf"/>
</dbReference>
<feature type="binding site" evidence="16">
    <location>
        <position position="357"/>
    </location>
    <ligand>
        <name>substrate</name>
    </ligand>
</feature>
<dbReference type="PIRSF" id="PIRSF000171">
    <property type="entry name" value="SDHA_APRA_LASPO"/>
    <property type="match status" value="1"/>
</dbReference>
<dbReference type="SUPFAM" id="SSF46977">
    <property type="entry name" value="Succinate dehydrogenase/fumarate reductase flavoprotein C-terminal domain"/>
    <property type="match status" value="1"/>
</dbReference>
<keyword evidence="19" id="KW-0816">Tricarboxylic acid cycle</keyword>
<dbReference type="Gene3D" id="3.50.50.60">
    <property type="entry name" value="FAD/NAD(P)-binding domain"/>
    <property type="match status" value="1"/>
</dbReference>
<dbReference type="Pfam" id="PF02910">
    <property type="entry name" value="Succ_DH_flav_C"/>
    <property type="match status" value="1"/>
</dbReference>
<evidence type="ECO:0000256" key="8">
    <source>
        <dbReference type="ARBA" id="ARBA00022630"/>
    </source>
</evidence>
<feature type="domain" description="Fumarate reductase/succinate dehydrogenase flavoprotein-like C-terminal" evidence="21">
    <location>
        <begin position="463"/>
        <end position="601"/>
    </location>
</feature>
<evidence type="ECO:0000256" key="9">
    <source>
        <dbReference type="ARBA" id="ARBA00022827"/>
    </source>
</evidence>
<dbReference type="PANTHER" id="PTHR11632:SF51">
    <property type="entry name" value="SUCCINATE DEHYDROGENASE [UBIQUINONE] FLAVOPROTEIN SUBUNIT, MITOCHONDRIAL"/>
    <property type="match status" value="1"/>
</dbReference>
<accession>A0A5C4MV76</accession>
<dbReference type="InterPro" id="IPR003953">
    <property type="entry name" value="FAD-dep_OxRdtase_2_FAD-bd"/>
</dbReference>
<dbReference type="EC" id="1.3.5.1" evidence="5 19"/>
<dbReference type="PANTHER" id="PTHR11632">
    <property type="entry name" value="SUCCINATE DEHYDROGENASE 2 FLAVOPROTEIN SUBUNIT"/>
    <property type="match status" value="1"/>
</dbReference>
<comment type="catalytic activity">
    <reaction evidence="13 19">
        <text>a quinone + succinate = fumarate + a quinol</text>
        <dbReference type="Rhea" id="RHEA:40523"/>
        <dbReference type="ChEBI" id="CHEBI:24646"/>
        <dbReference type="ChEBI" id="CHEBI:29806"/>
        <dbReference type="ChEBI" id="CHEBI:30031"/>
        <dbReference type="ChEBI" id="CHEBI:132124"/>
        <dbReference type="EC" id="1.3.5.1"/>
    </reaction>
</comment>
<keyword evidence="19" id="KW-0997">Cell inner membrane</keyword>
<dbReference type="FunFam" id="1.20.58.100:FF:000001">
    <property type="entry name" value="Succinate dehydrogenase flavoprotein subunit (SdhA)"/>
    <property type="match status" value="1"/>
</dbReference>
<gene>
    <name evidence="22" type="ORF">FHG66_10200</name>
</gene>
<evidence type="ECO:0000256" key="17">
    <source>
        <dbReference type="PIRSR" id="PIRSR611281-3"/>
    </source>
</evidence>
<dbReference type="SUPFAM" id="SSF56425">
    <property type="entry name" value="Succinate dehydrogenase/fumarate reductase flavoprotein, catalytic domain"/>
    <property type="match status" value="1"/>
</dbReference>
<dbReference type="Pfam" id="PF00890">
    <property type="entry name" value="FAD_binding_2"/>
    <property type="match status" value="1"/>
</dbReference>
<comment type="subcellular location">
    <subcellularLocation>
        <location evidence="1 19">Cell inner membrane</location>
        <topology evidence="1 19">Peripheral membrane protein</topology>
        <orientation evidence="1 19">Cytoplasmic side</orientation>
    </subcellularLocation>
</comment>
<evidence type="ECO:0000256" key="16">
    <source>
        <dbReference type="PIRSR" id="PIRSR611281-2"/>
    </source>
</evidence>
<evidence type="ECO:0000256" key="19">
    <source>
        <dbReference type="RuleBase" id="RU362051"/>
    </source>
</evidence>
<dbReference type="GO" id="GO:0008177">
    <property type="term" value="F:succinate dehydrogenase (quinone) activity"/>
    <property type="evidence" value="ECO:0007669"/>
    <property type="project" value="UniProtKB-EC"/>
</dbReference>
<keyword evidence="11 19" id="KW-0560">Oxidoreductase</keyword>
<evidence type="ECO:0000256" key="11">
    <source>
        <dbReference type="ARBA" id="ARBA00023002"/>
    </source>
</evidence>
<sequence length="601" mass="65474">MVAYPYETHAYDVVVVGAGGAGLRATLGMVERGLKTACITKVFPTRSHTVAAQGGIAASLGNMGPDHWQWHMYDTVKGSDWLGDMDAMEYLAREAPKAVYELDHYGVPFSRTEDGKIYQRPFGGHTTEFGEGPPVQRTCAAADRTGHAILHTLYGQSVKQKAEFYVEYFAIDLLMGPEGDCRGVMAWNLAQGTLHVFTAKMVVLATGGYGRAYFSATSAHTCTGDGNGMVARQGLPLQDMEFVQFHPTGIYGAGCLITEGARGEGGYLTNSEGERFMERYAPTYKDLASRDVVSRCMTLEIREGRGVGKRKDHIHLNLSHLPPETLHERLPGITESARIFAGVDLTREPIPVLPTVHYNMGGISTNMWGEVLNPTAEDPDRVSPGLMAVGEAGVASVHGANRLGSNSLIDLVVFGRAAAIRTAEIVKPGTPNAEIPEEAIDFALGRFDAIRHAKGNVATAELRQEMQQAMQEDAAVFRDSKSLAQGVGRMTQVAAKLDDLKVSDRGLIWNTDLVETLELTNLMPNALATIVAAEARKESRGAHAHEDFPERDDVNWRKHSLAYVNGTEVRMDYRPVHTEPLTPLDQGGIDPKKIAPKARVY</sequence>
<dbReference type="InterPro" id="IPR014006">
    <property type="entry name" value="Succ_Dhase_FrdA_Gneg"/>
</dbReference>
<evidence type="ECO:0000313" key="22">
    <source>
        <dbReference type="EMBL" id="TNC49874.1"/>
    </source>
</evidence>
<dbReference type="Gene3D" id="1.20.58.100">
    <property type="entry name" value="Fumarate reductase/succinate dehydrogenase flavoprotein-like, C-terminal domain"/>
    <property type="match status" value="1"/>
</dbReference>
<dbReference type="GO" id="GO:0050660">
    <property type="term" value="F:flavin adenine dinucleotide binding"/>
    <property type="evidence" value="ECO:0007669"/>
    <property type="project" value="UniProtKB-UniRule"/>
</dbReference>
<evidence type="ECO:0000256" key="14">
    <source>
        <dbReference type="NCBIfam" id="TIGR01816"/>
    </source>
</evidence>
<dbReference type="FunFam" id="3.50.50.60:FF:000026">
    <property type="entry name" value="Succinate dehydrogenase flavoprotein subunit"/>
    <property type="match status" value="1"/>
</dbReference>
<keyword evidence="19" id="KW-1003">Cell membrane</keyword>
<evidence type="ECO:0000256" key="18">
    <source>
        <dbReference type="PIRSR" id="PIRSR611281-4"/>
    </source>
</evidence>
<feature type="modified residue" description="Tele-8alpha-FAD histidine" evidence="18">
    <location>
        <position position="48"/>
    </location>
</feature>
<dbReference type="GO" id="GO:0005886">
    <property type="term" value="C:plasma membrane"/>
    <property type="evidence" value="ECO:0007669"/>
    <property type="project" value="UniProtKB-SubCell"/>
</dbReference>
<dbReference type="PROSITE" id="PS00504">
    <property type="entry name" value="FRD_SDH_FAD_BINDING"/>
    <property type="match status" value="1"/>
</dbReference>
<dbReference type="Proteomes" id="UP000305887">
    <property type="component" value="Unassembled WGS sequence"/>
</dbReference>
<evidence type="ECO:0000256" key="6">
    <source>
        <dbReference type="ARBA" id="ARBA00019965"/>
    </source>
</evidence>
<dbReference type="NCBIfam" id="TIGR01812">
    <property type="entry name" value="sdhA_frdA_Gneg"/>
    <property type="match status" value="1"/>
</dbReference>
<name>A0A5C4MV76_9RHOB</name>
<feature type="domain" description="FAD-dependent oxidoreductase 2 FAD-binding" evidence="20">
    <location>
        <begin position="12"/>
        <end position="408"/>
    </location>
</feature>
<dbReference type="InterPro" id="IPR037099">
    <property type="entry name" value="Fum_R/Succ_DH_flav-like_C_sf"/>
</dbReference>
<dbReference type="FunFam" id="3.90.700.10:FF:000001">
    <property type="entry name" value="Mitochondrial succinate dehydrogenase flavoprotein subunit"/>
    <property type="match status" value="1"/>
</dbReference>
<dbReference type="GO" id="GO:0022900">
    <property type="term" value="P:electron transport chain"/>
    <property type="evidence" value="ECO:0007669"/>
    <property type="project" value="UniProtKB-UniRule"/>
</dbReference>
<comment type="subunit">
    <text evidence="4">Part of an enzyme complex containing four subunits: a flavoprotein, an iron-sulfur, cytochrome b-556, and a hydrophobic anchor protein.</text>
</comment>
<dbReference type="InterPro" id="IPR027477">
    <property type="entry name" value="Succ_DH/fumarate_Rdtase_cat_sf"/>
</dbReference>